<accession>A0AAV5WU16</accession>
<dbReference type="EMBL" id="BTSY01000006">
    <property type="protein sequence ID" value="GMT33252.1"/>
    <property type="molecule type" value="Genomic_DNA"/>
</dbReference>
<dbReference type="Proteomes" id="UP001432322">
    <property type="component" value="Unassembled WGS sequence"/>
</dbReference>
<name>A0AAV5WU16_9BILA</name>
<proteinExistence type="predicted"/>
<evidence type="ECO:0000313" key="2">
    <source>
        <dbReference type="Proteomes" id="UP001432322"/>
    </source>
</evidence>
<gene>
    <name evidence="1" type="ORF">PFISCL1PPCAC_24549</name>
</gene>
<comment type="caution">
    <text evidence="1">The sequence shown here is derived from an EMBL/GenBank/DDBJ whole genome shotgun (WGS) entry which is preliminary data.</text>
</comment>
<reference evidence="1" key="1">
    <citation type="submission" date="2023-10" db="EMBL/GenBank/DDBJ databases">
        <title>Genome assembly of Pristionchus species.</title>
        <authorList>
            <person name="Yoshida K."/>
            <person name="Sommer R.J."/>
        </authorList>
    </citation>
    <scope>NUCLEOTIDE SEQUENCE</scope>
    <source>
        <strain evidence="1">RS5133</strain>
    </source>
</reference>
<protein>
    <submittedName>
        <fullName evidence="1">Uncharacterized protein</fullName>
    </submittedName>
</protein>
<sequence length="207" mass="22529">GKMGSILFDALSSLISKQPFHSDSLANVSYELMEEIEKHKKSLTFEFTLAFAVLMGELTGVVIGAPQSTVEPSKTKQSQISDEDKYTKAGELEVARDCAMEVSKKVSKKCNPVLHDKLLGKMGAIVADALSSVLSEEPFNSETLTNLSKELTKHVKRDKQSISVKFTTAFAVLMGEFTGVLIGAPINQISMESEDTVVVHSIDNPMD</sequence>
<evidence type="ECO:0000313" key="1">
    <source>
        <dbReference type="EMBL" id="GMT33252.1"/>
    </source>
</evidence>
<feature type="non-terminal residue" evidence="1">
    <location>
        <position position="207"/>
    </location>
</feature>
<keyword evidence="2" id="KW-1185">Reference proteome</keyword>
<organism evidence="1 2">
    <name type="scientific">Pristionchus fissidentatus</name>
    <dbReference type="NCBI Taxonomy" id="1538716"/>
    <lineage>
        <taxon>Eukaryota</taxon>
        <taxon>Metazoa</taxon>
        <taxon>Ecdysozoa</taxon>
        <taxon>Nematoda</taxon>
        <taxon>Chromadorea</taxon>
        <taxon>Rhabditida</taxon>
        <taxon>Rhabditina</taxon>
        <taxon>Diplogasteromorpha</taxon>
        <taxon>Diplogasteroidea</taxon>
        <taxon>Neodiplogasteridae</taxon>
        <taxon>Pristionchus</taxon>
    </lineage>
</organism>
<dbReference type="AlphaFoldDB" id="A0AAV5WU16"/>
<feature type="non-terminal residue" evidence="1">
    <location>
        <position position="1"/>
    </location>
</feature>